<dbReference type="GO" id="GO:0031177">
    <property type="term" value="F:phosphopantetheine binding"/>
    <property type="evidence" value="ECO:0007669"/>
    <property type="project" value="InterPro"/>
</dbReference>
<feature type="domain" description="Carrier" evidence="8">
    <location>
        <begin position="547"/>
        <end position="621"/>
    </location>
</feature>
<comment type="cofactor">
    <cofactor evidence="1">
        <name>pantetheine 4'-phosphate</name>
        <dbReference type="ChEBI" id="CHEBI:47942"/>
    </cofactor>
</comment>
<dbReference type="FunFam" id="3.40.50.980:FF:000001">
    <property type="entry name" value="Non-ribosomal peptide synthetase"/>
    <property type="match status" value="2"/>
</dbReference>
<dbReference type="InterPro" id="IPR001242">
    <property type="entry name" value="Condensation_dom"/>
</dbReference>
<dbReference type="Gene3D" id="3.30.559.30">
    <property type="entry name" value="Nonribosomal peptide synthetase, condensation domain"/>
    <property type="match status" value="2"/>
</dbReference>
<dbReference type="PANTHER" id="PTHR45527:SF1">
    <property type="entry name" value="FATTY ACID SYNTHASE"/>
    <property type="match status" value="1"/>
</dbReference>
<evidence type="ECO:0000256" key="3">
    <source>
        <dbReference type="ARBA" id="ARBA00022450"/>
    </source>
</evidence>
<dbReference type="Gene3D" id="1.10.1200.10">
    <property type="entry name" value="ACP-like"/>
    <property type="match status" value="1"/>
</dbReference>
<dbReference type="InterPro" id="IPR042099">
    <property type="entry name" value="ANL_N_sf"/>
</dbReference>
<dbReference type="Gene3D" id="3.30.559.10">
    <property type="entry name" value="Chloramphenicol acetyltransferase-like domain"/>
    <property type="match status" value="2"/>
</dbReference>
<dbReference type="EMBL" id="MH497044">
    <property type="protein sequence ID" value="AZL49198.1"/>
    <property type="molecule type" value="Genomic_DNA"/>
</dbReference>
<keyword evidence="6" id="KW-0045">Antibiotic biosynthesis</keyword>
<organism evidence="9">
    <name type="scientific">Streptomyces alboflavus</name>
    <dbReference type="NCBI Taxonomy" id="67267"/>
    <lineage>
        <taxon>Bacteria</taxon>
        <taxon>Bacillati</taxon>
        <taxon>Actinomycetota</taxon>
        <taxon>Actinomycetes</taxon>
        <taxon>Kitasatosporales</taxon>
        <taxon>Streptomycetaceae</taxon>
        <taxon>Streptomyces</taxon>
    </lineage>
</organism>
<dbReference type="InterPro" id="IPR029058">
    <property type="entry name" value="AB_hydrolase_fold"/>
</dbReference>
<dbReference type="GO" id="GO:0008610">
    <property type="term" value="P:lipid biosynthetic process"/>
    <property type="evidence" value="ECO:0007669"/>
    <property type="project" value="UniProtKB-ARBA"/>
</dbReference>
<dbReference type="GO" id="GO:0072330">
    <property type="term" value="P:monocarboxylic acid biosynthetic process"/>
    <property type="evidence" value="ECO:0007669"/>
    <property type="project" value="UniProtKB-ARBA"/>
</dbReference>
<dbReference type="FunFam" id="3.30.300.30:FF:000015">
    <property type="entry name" value="Nonribosomal peptide synthase SidD"/>
    <property type="match status" value="1"/>
</dbReference>
<dbReference type="InterPro" id="IPR009081">
    <property type="entry name" value="PP-bd_ACP"/>
</dbReference>
<dbReference type="Pfam" id="PF00668">
    <property type="entry name" value="Condensation"/>
    <property type="match status" value="2"/>
</dbReference>
<dbReference type="FunFam" id="3.30.300.30:FF:000010">
    <property type="entry name" value="Enterobactin synthetase component F"/>
    <property type="match status" value="1"/>
</dbReference>
<dbReference type="GO" id="GO:0043041">
    <property type="term" value="P:amino acid activation for nonribosomal peptide biosynthetic process"/>
    <property type="evidence" value="ECO:0007669"/>
    <property type="project" value="TreeGrafter"/>
</dbReference>
<dbReference type="Pfam" id="PF00550">
    <property type="entry name" value="PP-binding"/>
    <property type="match status" value="2"/>
</dbReference>
<dbReference type="Gene3D" id="2.30.38.10">
    <property type="entry name" value="Luciferase, Domain 3"/>
    <property type="match status" value="1"/>
</dbReference>
<keyword evidence="4" id="KW-0597">Phosphoprotein</keyword>
<dbReference type="InterPro" id="IPR045851">
    <property type="entry name" value="AMP-bd_C_sf"/>
</dbReference>
<dbReference type="FunFam" id="3.40.50.12780:FF:000012">
    <property type="entry name" value="Non-ribosomal peptide synthetase"/>
    <property type="match status" value="1"/>
</dbReference>
<proteinExistence type="inferred from homology"/>
<dbReference type="Pfam" id="PF13193">
    <property type="entry name" value="AMP-binding_C"/>
    <property type="match status" value="2"/>
</dbReference>
<feature type="region of interest" description="Disordered" evidence="7">
    <location>
        <begin position="2205"/>
        <end position="2235"/>
    </location>
</feature>
<dbReference type="PANTHER" id="PTHR45527">
    <property type="entry name" value="NONRIBOSOMAL PEPTIDE SYNTHETASE"/>
    <property type="match status" value="1"/>
</dbReference>
<dbReference type="NCBIfam" id="TIGR01720">
    <property type="entry name" value="NRPS-para261"/>
    <property type="match status" value="1"/>
</dbReference>
<evidence type="ECO:0000256" key="2">
    <source>
        <dbReference type="ARBA" id="ARBA00006432"/>
    </source>
</evidence>
<dbReference type="InterPro" id="IPR020806">
    <property type="entry name" value="PKS_PP-bd"/>
</dbReference>
<evidence type="ECO:0000256" key="4">
    <source>
        <dbReference type="ARBA" id="ARBA00022553"/>
    </source>
</evidence>
<evidence type="ECO:0000256" key="7">
    <source>
        <dbReference type="SAM" id="MobiDB-lite"/>
    </source>
</evidence>
<dbReference type="SMART" id="SM00823">
    <property type="entry name" value="PKS_PP"/>
    <property type="match status" value="2"/>
</dbReference>
<evidence type="ECO:0000256" key="6">
    <source>
        <dbReference type="ARBA" id="ARBA00023194"/>
    </source>
</evidence>
<dbReference type="CDD" id="cd05930">
    <property type="entry name" value="A_NRPS"/>
    <property type="match status" value="1"/>
</dbReference>
<dbReference type="InterPro" id="IPR036736">
    <property type="entry name" value="ACP-like_sf"/>
</dbReference>
<dbReference type="InterPro" id="IPR010071">
    <property type="entry name" value="AA_adenyl_dom"/>
</dbReference>
<dbReference type="InterPro" id="IPR000873">
    <property type="entry name" value="AMP-dep_synth/lig_dom"/>
</dbReference>
<dbReference type="SUPFAM" id="SSF47336">
    <property type="entry name" value="ACP-like"/>
    <property type="match status" value="2"/>
</dbReference>
<dbReference type="PROSITE" id="PS00455">
    <property type="entry name" value="AMP_BINDING"/>
    <property type="match status" value="2"/>
</dbReference>
<dbReference type="CDD" id="cd19543">
    <property type="entry name" value="DCL_NRPS"/>
    <property type="match status" value="1"/>
</dbReference>
<dbReference type="PROSITE" id="PS00012">
    <property type="entry name" value="PHOSPHOPANTETHEINE"/>
    <property type="match status" value="2"/>
</dbReference>
<accession>A0A3S8TMG9</accession>
<feature type="compositionally biased region" description="Low complexity" evidence="7">
    <location>
        <begin position="2211"/>
        <end position="2224"/>
    </location>
</feature>
<dbReference type="Gene3D" id="3.30.300.30">
    <property type="match status" value="2"/>
</dbReference>
<dbReference type="Gene3D" id="3.40.50.980">
    <property type="match status" value="2"/>
</dbReference>
<dbReference type="SUPFAM" id="SSF52777">
    <property type="entry name" value="CoA-dependent acyltransferases"/>
    <property type="match status" value="4"/>
</dbReference>
<protein>
    <submittedName>
        <fullName evidence="9">Nonribosomal peptide synthetase</fullName>
    </submittedName>
</protein>
<dbReference type="NCBIfam" id="TIGR01733">
    <property type="entry name" value="AA-adenyl-dom"/>
    <property type="match status" value="2"/>
</dbReference>
<dbReference type="PROSITE" id="PS50075">
    <property type="entry name" value="CARRIER"/>
    <property type="match status" value="2"/>
</dbReference>
<dbReference type="FunFam" id="1.10.1200.10:FF:000016">
    <property type="entry name" value="Non-ribosomal peptide synthase"/>
    <property type="match status" value="1"/>
</dbReference>
<dbReference type="GO" id="GO:0017000">
    <property type="term" value="P:antibiotic biosynthetic process"/>
    <property type="evidence" value="ECO:0007669"/>
    <property type="project" value="UniProtKB-KW"/>
</dbReference>
<feature type="compositionally biased region" description="Low complexity" evidence="7">
    <location>
        <begin position="778"/>
        <end position="795"/>
    </location>
</feature>
<evidence type="ECO:0000259" key="8">
    <source>
        <dbReference type="PROSITE" id="PS50075"/>
    </source>
</evidence>
<dbReference type="InterPro" id="IPR020845">
    <property type="entry name" value="AMP-binding_CS"/>
</dbReference>
<dbReference type="SUPFAM" id="SSF56801">
    <property type="entry name" value="Acetyl-CoA synthetase-like"/>
    <property type="match status" value="2"/>
</dbReference>
<sequence length="2235" mass="236938">MLDSTEQHELLRKLNEATPSVPDVTIYELFARQAARTPDAVAVVAGEASLTYRELDDAAGRLARELVRRGVAPGAVVGVVMPRSAALAAALLAVLKAGGTYLPLDPDYPAERVEFMLRDVRPVLLLTASAAGLPPVDCPIVELDELDAMAVTAQQTDESTPETGVAVHPEHLAYVIYTSGSTGTPKGIGITHRDVVGLALDHRWRGGAHERVLLHSPLAFDASIYELWVPLLNGGAVVADPSGDLTPQVLAGLVSDYGVTSLFLTTSLFNLLAEEDPGCMAGLRAVWVGGERLTPRAVRRAIEACPHTQFVNGYGPTETTVFAVCHAVDPAEPVGDDIPIGRSMDNMSAHVLDDQLRPVPAGTAGELYLAGVGVARGYLNRSALSAERFVACPYGDPGERMYRTGDVVLLTPGGELVYQGRVDTQVKVRGFRIEPGEIETVLLSHPGVAHAAVIAREPSGGAGGKQLVAYVVPVDSGTAGWGPAGGSIAIDSGFRAGDLRGFVAGRLPEYMVPSVFTVLDRLPLTPNEKLDRAALPEPEFGGGDYRAPRTRAEEILAELFAEVLGLDRVGIDDDFFALGGDSIQSIQIVSRARAQGTQLSSREIFEHRTVAALAEAAAHRGSGPEPVLTELAGGGTGWMPLMPVARWIMERGPGFDRLVQAVVLELPEDIDRAGLAATLGAVLDRHDLLRARLVNGTDTGTAPERPGEGPGLHVSPPGSAAVDPLIRRVACSGHWDAESWRPLLLGELDAAAGRMDPEAGLVAQFVWFDPATEGDGPGADSAAASSPAATAATTASDGPGRLLVAFHHMVIDGVSWRILMPDFAAAWQQVRAGRVPDPAPVTTSVRRWAHALVDAAAAPERVAELPLWRSVVAGPDPVLGTRRLDPEVDVMATVEKVRVLLPVPVTEAALTDLPAAVHGGVNDGLLAALALAVAQWRRRRGVDEPSTLIRLEGHGREEDVAPGADLSRTVGWFTSVFPVRLDLAGADIDDAFAGGRAAGDVVKAVKEQLLALPDKGMGYGLLRYLNPETAEVLRDHPIGQIGFNYLGRFSAADMPDELRGLGFTQTAELADFAELAELDAGHDARMPALCEVDINATVTDTVDGPRLGAVFGAPAGVLSADEVRELADLWCDALIGLTRYAERADAGGLTPSDVPLVTVTQSAIETWERRYPGLTDIWPLTALQSGLLFQSQLNDTTFDAYQVQYTLHLSGSVDPDRMRAAGQALLDRHAALRTAFVSDDDGDQLQLVVDGVELPWLHHDLSGLDGPGQDDAFERFLAEDLATHFDAATPPMLRLSLVTLGPDRSELILTAHHVLFDGWSLPLLTQDLLRLYATGGDAAALPRARDYRDFLDWLARQDQEASATAWAAELEGLEEPTLLAPADGLGTDLTGIGQVEVDLPADIARALSRRAAELGITVNAVVQGTWAILLARLTGRQDVVFGATVSGRPPALTGADSMVGLFLNTVPVRVRCAPGDTLAELLTALQDRQAALLDHHHHPLTDIQRAAGLATLFDTYVAFESFPLDRSGIGEASRAAGITVTGIRPFATTHFPLTVMALADSDRLRLSLQYQRSVFDRDEVDRIGARFGRILRQLAADPGHRVGAVDVLERAERDRLLGRFDDTTAPEPGLTVPQLFERQAAATPDTVAVECGEVSLTYRELDERANRLAHGLAGREVGPESVVAVALPRSADLVVALLGVLKSGAAYLPIDPQYPSRRLAHILRDARPALVLTDPATGTAVLPDDGTPRAGLDEITAGGSGTGTGHGLGDGVRPPRPDHVAYVMYTSGSTGAPKGVAITHRNVTNCLPGLAAALGVSPGYRMLAGTSVNFDVSVFEIFTTLTTGGSVEVVRDVLVLGERDGWSGGVISTVPSAFTELVDRLGDKIGADAVVFAGEALPASLVRRVREALPGVRVVNAYGQSETFYATAFAVDGTDEWRAPVNAPIGTPLPGNRVYVLGDGLLPVPPGAAGELYVAGASAGRGYWGRTVLTSERFVADPYGPPGARMYRTGDLARFNAAGDLEYVGRGDAQVKIRGIRVEPAEVEAVLTAHPGVDRAVVIARDGHGTGRAEQLVAYVVPSATGGAGPAELRGFTAERLPEFMVPAAVVPLDALPLMPNGKLDRAALPEPEFTAGRYRAPRTPREETLCRLYAEVLGVDRVGVDDDFFALGGHSLLAARLLSRIRSELGADVPLRAIFDTPRVTDLSSKVKDASAAPANDSSASSRPRLRKMDRSKY</sequence>
<dbReference type="InterPro" id="IPR010060">
    <property type="entry name" value="NRPS_synth"/>
</dbReference>
<reference evidence="9" key="1">
    <citation type="journal article" date="2018" name="J. Am. Chem. Soc.">
        <title>Design and biosynthesis of dimeric alboflavusins with biaryl linkages via regiospecific C-C bond coupling.</title>
        <authorList>
            <person name="Guo Z."/>
            <person name="Li P."/>
            <person name="Chen G."/>
            <person name="Li C."/>
            <person name="Cao Z."/>
            <person name="Zhang Y."/>
            <person name="Ren J."/>
            <person name="Xiang H."/>
            <person name="Lin S."/>
            <person name="Ju J."/>
            <person name="Chen Y."/>
        </authorList>
    </citation>
    <scope>NUCLEOTIDE SEQUENCE</scope>
    <source>
        <strain evidence="9">313</strain>
    </source>
</reference>
<dbReference type="InterPro" id="IPR006162">
    <property type="entry name" value="Ppantetheine_attach_site"/>
</dbReference>
<comment type="similarity">
    <text evidence="2">Belongs to the ATP-dependent AMP-binding enzyme family.</text>
</comment>
<dbReference type="InterPro" id="IPR025110">
    <property type="entry name" value="AMP-bd_C"/>
</dbReference>
<dbReference type="Pfam" id="PF00501">
    <property type="entry name" value="AMP-binding"/>
    <property type="match status" value="2"/>
</dbReference>
<dbReference type="CDD" id="cd12117">
    <property type="entry name" value="A_NRPS_Srf_like"/>
    <property type="match status" value="1"/>
</dbReference>
<keyword evidence="3" id="KW-0596">Phosphopantetheine</keyword>
<evidence type="ECO:0000256" key="1">
    <source>
        <dbReference type="ARBA" id="ARBA00001957"/>
    </source>
</evidence>
<dbReference type="Gene3D" id="3.40.50.1820">
    <property type="entry name" value="alpha/beta hydrolase"/>
    <property type="match status" value="1"/>
</dbReference>
<dbReference type="Gene3D" id="3.40.50.12780">
    <property type="entry name" value="N-terminal domain of ligase-like"/>
    <property type="match status" value="1"/>
</dbReference>
<feature type="domain" description="Carrier" evidence="8">
    <location>
        <begin position="2137"/>
        <end position="2212"/>
    </location>
</feature>
<dbReference type="FunFam" id="1.10.1200.10:FF:000005">
    <property type="entry name" value="Nonribosomal peptide synthetase 1"/>
    <property type="match status" value="1"/>
</dbReference>
<dbReference type="GO" id="GO:0003824">
    <property type="term" value="F:catalytic activity"/>
    <property type="evidence" value="ECO:0007669"/>
    <property type="project" value="InterPro"/>
</dbReference>
<dbReference type="GO" id="GO:0005829">
    <property type="term" value="C:cytosol"/>
    <property type="evidence" value="ECO:0007669"/>
    <property type="project" value="TreeGrafter"/>
</dbReference>
<evidence type="ECO:0000256" key="5">
    <source>
        <dbReference type="ARBA" id="ARBA00022737"/>
    </source>
</evidence>
<feature type="region of interest" description="Disordered" evidence="7">
    <location>
        <begin position="695"/>
        <end position="718"/>
    </location>
</feature>
<dbReference type="GO" id="GO:0044550">
    <property type="term" value="P:secondary metabolite biosynthetic process"/>
    <property type="evidence" value="ECO:0007669"/>
    <property type="project" value="UniProtKB-ARBA"/>
</dbReference>
<keyword evidence="5" id="KW-0677">Repeat</keyword>
<name>A0A3S8TMG9_9ACTN</name>
<evidence type="ECO:0000313" key="9">
    <source>
        <dbReference type="EMBL" id="AZL49198.1"/>
    </source>
</evidence>
<dbReference type="InterPro" id="IPR023213">
    <property type="entry name" value="CAT-like_dom_sf"/>
</dbReference>
<feature type="region of interest" description="Disordered" evidence="7">
    <location>
        <begin position="773"/>
        <end position="795"/>
    </location>
</feature>